<dbReference type="Gene3D" id="3.40.710.10">
    <property type="entry name" value="DD-peptidase/beta-lactamase superfamily"/>
    <property type="match status" value="1"/>
</dbReference>
<dbReference type="EMBL" id="CP053587">
    <property type="protein sequence ID" value="WNZ27074.1"/>
    <property type="molecule type" value="Genomic_DNA"/>
</dbReference>
<accession>A0AA97AJW1</accession>
<dbReference type="Gene3D" id="2.40.128.600">
    <property type="match status" value="1"/>
</dbReference>
<dbReference type="Pfam" id="PF11954">
    <property type="entry name" value="DUF3471"/>
    <property type="match status" value="1"/>
</dbReference>
<reference evidence="3" key="1">
    <citation type="submission" date="2020-05" db="EMBL/GenBank/DDBJ databases">
        <authorList>
            <person name="Zhu T."/>
            <person name="Keshari N."/>
            <person name="Lu X."/>
        </authorList>
    </citation>
    <scope>NUCLEOTIDE SEQUENCE</scope>
    <source>
        <strain evidence="3">NK1-12</strain>
    </source>
</reference>
<keyword evidence="3" id="KW-0378">Hydrolase</keyword>
<dbReference type="InterPro" id="IPR012338">
    <property type="entry name" value="Beta-lactam/transpept-like"/>
</dbReference>
<dbReference type="Pfam" id="PF00144">
    <property type="entry name" value="Beta-lactamase"/>
    <property type="match status" value="1"/>
</dbReference>
<proteinExistence type="predicted"/>
<sequence>MTTANKTLAYEKSESLNASLNQFETYVEKVRNSWNVPGIAIAAVAKDEIIYQRGFGVKQYGSHDPVDPHTLFQIGSTTKAFTSALVAKLVDAGYLQWGDRVIDHLPNFTTSDPWVTQAFLVRDLMAQHSGFEHHATDDLTFVGFDRVHVINSLKYLQPVTSFRSSYAYVNNLFIVAAALVEKYTGKTWEQALTQQIFEPLHMQESSATKDGFFTAANRTGLHVQLDGKMVILDKDWPFHQWLYTAGPAGSINSNVLNMAQWLRLQLGHGTFEGKEIVSAGNLQFTRTPQTVYMAGENLPPHPLGGIGAFYAEGWVYAYAEPAPIVWHTGGTSGCATVVAFVPTANVGVVVLTNLSGTMVPEILAQKFFDLYFGALERDWNQIGLDKKQQAIAKQTAAAKIPPSHPSPPALPLSNYTGTYSNKIYGNVTIAVQSNKLIATIGPNQVKVNLLHWDRDTFRWCYEAGWGPDSHESLTSFEIQDGKVTNLIVEFFKAEGAGIFKRSLGDNVKSSV</sequence>
<dbReference type="SUPFAM" id="SSF56601">
    <property type="entry name" value="beta-lactamase/transpeptidase-like"/>
    <property type="match status" value="1"/>
</dbReference>
<dbReference type="AlphaFoldDB" id="A0AA97AJW1"/>
<protein>
    <submittedName>
        <fullName evidence="3">Serine hydrolase</fullName>
    </submittedName>
</protein>
<gene>
    <name evidence="3" type="ORF">HJG54_29600</name>
</gene>
<dbReference type="PANTHER" id="PTHR46825">
    <property type="entry name" value="D-ALANYL-D-ALANINE-CARBOXYPEPTIDASE/ENDOPEPTIDASE AMPH"/>
    <property type="match status" value="1"/>
</dbReference>
<evidence type="ECO:0000259" key="2">
    <source>
        <dbReference type="Pfam" id="PF11954"/>
    </source>
</evidence>
<feature type="domain" description="Beta-lactamase-related" evidence="1">
    <location>
        <begin position="30"/>
        <end position="359"/>
    </location>
</feature>
<organism evidence="3">
    <name type="scientific">Leptolyngbya sp. NK1-12</name>
    <dbReference type="NCBI Taxonomy" id="2547451"/>
    <lineage>
        <taxon>Bacteria</taxon>
        <taxon>Bacillati</taxon>
        <taxon>Cyanobacteriota</taxon>
        <taxon>Cyanophyceae</taxon>
        <taxon>Leptolyngbyales</taxon>
        <taxon>Leptolyngbyaceae</taxon>
        <taxon>Leptolyngbya group</taxon>
        <taxon>Leptolyngbya</taxon>
    </lineage>
</organism>
<evidence type="ECO:0000313" key="3">
    <source>
        <dbReference type="EMBL" id="WNZ27074.1"/>
    </source>
</evidence>
<dbReference type="InterPro" id="IPR021860">
    <property type="entry name" value="Peptidase_S12_Pab87-rel_C"/>
</dbReference>
<feature type="domain" description="Peptidase S12 Pab87-related C-terminal" evidence="2">
    <location>
        <begin position="403"/>
        <end position="489"/>
    </location>
</feature>
<dbReference type="PANTHER" id="PTHR46825:SF15">
    <property type="entry name" value="BETA-LACTAMASE-RELATED DOMAIN-CONTAINING PROTEIN"/>
    <property type="match status" value="1"/>
</dbReference>
<dbReference type="InterPro" id="IPR001466">
    <property type="entry name" value="Beta-lactam-related"/>
</dbReference>
<dbReference type="GO" id="GO:0016787">
    <property type="term" value="F:hydrolase activity"/>
    <property type="evidence" value="ECO:0007669"/>
    <property type="project" value="UniProtKB-KW"/>
</dbReference>
<evidence type="ECO:0000259" key="1">
    <source>
        <dbReference type="Pfam" id="PF00144"/>
    </source>
</evidence>
<dbReference type="InterPro" id="IPR050491">
    <property type="entry name" value="AmpC-like"/>
</dbReference>
<name>A0AA97AJW1_9CYAN</name>
<dbReference type="RefSeq" id="WP_316436684.1">
    <property type="nucleotide sequence ID" value="NZ_CP053587.1"/>
</dbReference>